<proteinExistence type="inferred from homology"/>
<dbReference type="PANTHER" id="PTHR42894:SF1">
    <property type="entry name" value="N-(5'-PHOSPHORIBOSYL)ANTHRANILATE ISOMERASE"/>
    <property type="match status" value="1"/>
</dbReference>
<sequence>MSIDTKICGIRTPEVLEAAAKHGARWVGFNFYPPSPRSVAPDLGAELARMVPTGLRSVGLFVDPADDELEAVLGRVPLDMIQLHGGETPERVAEIKARWAMPVMKAIKIATVEDLAAIPAYAAVSDRLLFDAKPPKGVVSLPGGNGLAFDWSILSGRTWAKPWMLAGGLTEANVAEAVARTGATVVDVSSSIEERPGHKTPERVERFLAAVRAVAVMAN</sequence>
<gene>
    <name evidence="9" type="primary">trpF</name>
    <name evidence="11" type="ORF">E9232_004046</name>
</gene>
<dbReference type="Gene3D" id="3.20.20.70">
    <property type="entry name" value="Aldolase class I"/>
    <property type="match status" value="1"/>
</dbReference>
<dbReference type="Proteomes" id="UP001262410">
    <property type="component" value="Unassembled WGS sequence"/>
</dbReference>
<dbReference type="InterPro" id="IPR011060">
    <property type="entry name" value="RibuloseP-bd_barrel"/>
</dbReference>
<keyword evidence="5 9" id="KW-0028">Amino-acid biosynthesis</keyword>
<dbReference type="SUPFAM" id="SSF51366">
    <property type="entry name" value="Ribulose-phoshate binding barrel"/>
    <property type="match status" value="1"/>
</dbReference>
<evidence type="ECO:0000256" key="9">
    <source>
        <dbReference type="HAMAP-Rule" id="MF_00135"/>
    </source>
</evidence>
<name>A0ABU1JSA8_9PROT</name>
<evidence type="ECO:0000256" key="8">
    <source>
        <dbReference type="ARBA" id="ARBA00023235"/>
    </source>
</evidence>
<evidence type="ECO:0000256" key="4">
    <source>
        <dbReference type="ARBA" id="ARBA00022272"/>
    </source>
</evidence>
<accession>A0ABU1JSA8</accession>
<evidence type="ECO:0000256" key="3">
    <source>
        <dbReference type="ARBA" id="ARBA00012572"/>
    </source>
</evidence>
<dbReference type="Pfam" id="PF00697">
    <property type="entry name" value="PRAI"/>
    <property type="match status" value="1"/>
</dbReference>
<dbReference type="CDD" id="cd00405">
    <property type="entry name" value="PRAI"/>
    <property type="match status" value="1"/>
</dbReference>
<dbReference type="InterPro" id="IPR013785">
    <property type="entry name" value="Aldolase_TIM"/>
</dbReference>
<dbReference type="RefSeq" id="WP_309796786.1">
    <property type="nucleotide sequence ID" value="NZ_JAVDPW010000007.1"/>
</dbReference>
<keyword evidence="8 9" id="KW-0413">Isomerase</keyword>
<evidence type="ECO:0000256" key="7">
    <source>
        <dbReference type="ARBA" id="ARBA00023141"/>
    </source>
</evidence>
<protein>
    <recommendedName>
        <fullName evidence="4 9">N-(5'-phosphoribosyl)anthranilate isomerase</fullName>
        <shortName evidence="9">PRAI</shortName>
        <ecNumber evidence="3 9">5.3.1.24</ecNumber>
    </recommendedName>
</protein>
<evidence type="ECO:0000256" key="5">
    <source>
        <dbReference type="ARBA" id="ARBA00022605"/>
    </source>
</evidence>
<comment type="caution">
    <text evidence="11">The sequence shown here is derived from an EMBL/GenBank/DDBJ whole genome shotgun (WGS) entry which is preliminary data.</text>
</comment>
<evidence type="ECO:0000313" key="11">
    <source>
        <dbReference type="EMBL" id="MDR6291512.1"/>
    </source>
</evidence>
<dbReference type="PANTHER" id="PTHR42894">
    <property type="entry name" value="N-(5'-PHOSPHORIBOSYL)ANTHRANILATE ISOMERASE"/>
    <property type="match status" value="1"/>
</dbReference>
<comment type="pathway">
    <text evidence="2 9">Amino-acid biosynthesis; L-tryptophan biosynthesis; L-tryptophan from chorismate: step 3/5.</text>
</comment>
<dbReference type="InterPro" id="IPR044643">
    <property type="entry name" value="TrpF_fam"/>
</dbReference>
<dbReference type="InterPro" id="IPR001240">
    <property type="entry name" value="PRAI_dom"/>
</dbReference>
<dbReference type="EC" id="5.3.1.24" evidence="3 9"/>
<dbReference type="NCBIfam" id="NF002295">
    <property type="entry name" value="PRK01222.1-1"/>
    <property type="match status" value="1"/>
</dbReference>
<keyword evidence="6 9" id="KW-0822">Tryptophan biosynthesis</keyword>
<evidence type="ECO:0000256" key="6">
    <source>
        <dbReference type="ARBA" id="ARBA00022822"/>
    </source>
</evidence>
<dbReference type="HAMAP" id="MF_00135">
    <property type="entry name" value="PRAI"/>
    <property type="match status" value="1"/>
</dbReference>
<comment type="similarity">
    <text evidence="9">Belongs to the TrpF family.</text>
</comment>
<organism evidence="11 12">
    <name type="scientific">Inquilinus ginsengisoli</name>
    <dbReference type="NCBI Taxonomy" id="363840"/>
    <lineage>
        <taxon>Bacteria</taxon>
        <taxon>Pseudomonadati</taxon>
        <taxon>Pseudomonadota</taxon>
        <taxon>Alphaproteobacteria</taxon>
        <taxon>Rhodospirillales</taxon>
        <taxon>Rhodospirillaceae</taxon>
        <taxon>Inquilinus</taxon>
    </lineage>
</organism>
<evidence type="ECO:0000256" key="2">
    <source>
        <dbReference type="ARBA" id="ARBA00004664"/>
    </source>
</evidence>
<evidence type="ECO:0000313" key="12">
    <source>
        <dbReference type="Proteomes" id="UP001262410"/>
    </source>
</evidence>
<evidence type="ECO:0000256" key="1">
    <source>
        <dbReference type="ARBA" id="ARBA00001164"/>
    </source>
</evidence>
<evidence type="ECO:0000259" key="10">
    <source>
        <dbReference type="Pfam" id="PF00697"/>
    </source>
</evidence>
<reference evidence="11 12" key="1">
    <citation type="submission" date="2023-07" db="EMBL/GenBank/DDBJ databases">
        <title>Sorghum-associated microbial communities from plants grown in Nebraska, USA.</title>
        <authorList>
            <person name="Schachtman D."/>
        </authorList>
    </citation>
    <scope>NUCLEOTIDE SEQUENCE [LARGE SCALE GENOMIC DNA]</scope>
    <source>
        <strain evidence="11 12">584</strain>
    </source>
</reference>
<dbReference type="GO" id="GO:0004640">
    <property type="term" value="F:phosphoribosylanthranilate isomerase activity"/>
    <property type="evidence" value="ECO:0007669"/>
    <property type="project" value="UniProtKB-EC"/>
</dbReference>
<keyword evidence="7 9" id="KW-0057">Aromatic amino acid biosynthesis</keyword>
<feature type="domain" description="N-(5'phosphoribosyl) anthranilate isomerase (PRAI)" evidence="10">
    <location>
        <begin position="6"/>
        <end position="208"/>
    </location>
</feature>
<comment type="catalytic activity">
    <reaction evidence="1 9">
        <text>N-(5-phospho-beta-D-ribosyl)anthranilate = 1-(2-carboxyphenylamino)-1-deoxy-D-ribulose 5-phosphate</text>
        <dbReference type="Rhea" id="RHEA:21540"/>
        <dbReference type="ChEBI" id="CHEBI:18277"/>
        <dbReference type="ChEBI" id="CHEBI:58613"/>
        <dbReference type="EC" id="5.3.1.24"/>
    </reaction>
</comment>
<dbReference type="EMBL" id="JAVDPW010000007">
    <property type="protein sequence ID" value="MDR6291512.1"/>
    <property type="molecule type" value="Genomic_DNA"/>
</dbReference>
<keyword evidence="12" id="KW-1185">Reference proteome</keyword>